<dbReference type="EMBL" id="BFAG01000001">
    <property type="protein sequence ID" value="GBF04190.1"/>
    <property type="molecule type" value="Genomic_DNA"/>
</dbReference>
<dbReference type="RefSeq" id="WP_133161942.1">
    <property type="nucleotide sequence ID" value="NZ_BFAG01000001.1"/>
</dbReference>
<comment type="caution">
    <text evidence="1">The sequence shown here is derived from an EMBL/GenBank/DDBJ whole genome shotgun (WGS) entry which is preliminary data.</text>
</comment>
<dbReference type="OrthoDB" id="72485at2"/>
<protein>
    <submittedName>
        <fullName evidence="1">Uncharacterized protein</fullName>
    </submittedName>
</protein>
<name>A0A2I9D288_9DEIO</name>
<accession>A0A2I9D288</accession>
<keyword evidence="2" id="KW-1185">Reference proteome</keyword>
<reference evidence="2" key="1">
    <citation type="submission" date="2018-01" db="EMBL/GenBank/DDBJ databases">
        <title>Draft Genome Sequence of the Radioresistant Bacterium Deinococcus aerius TR0125, Isolated from the Higher Atmosphere above Japan.</title>
        <authorList>
            <person name="Satoh K."/>
            <person name="Arai H."/>
            <person name="Sanzen T."/>
            <person name="Kawaguchi Y."/>
            <person name="Hayashi H."/>
            <person name="Yokobori S."/>
            <person name="Yamagishi A."/>
            <person name="Oono Y."/>
            <person name="Narumi I."/>
        </authorList>
    </citation>
    <scope>NUCLEOTIDE SEQUENCE [LARGE SCALE GENOMIC DNA]</scope>
    <source>
        <strain evidence="2">TR0125</strain>
    </source>
</reference>
<sequence>MTDRNPLLIARLHLPSDASTAFVYRAFGDNVGAMDGEIFSFQRAGETIQAYAWWETVEPVTLVRGEVGTIAIHPMNPELWQHLKAGQTLNWAFTSWSAQILHPLS</sequence>
<dbReference type="AlphaFoldDB" id="A0A2I9D288"/>
<organism evidence="1 2">
    <name type="scientific">Deinococcus aerius</name>
    <dbReference type="NCBI Taxonomy" id="200253"/>
    <lineage>
        <taxon>Bacteria</taxon>
        <taxon>Thermotogati</taxon>
        <taxon>Deinococcota</taxon>
        <taxon>Deinococci</taxon>
        <taxon>Deinococcales</taxon>
        <taxon>Deinococcaceae</taxon>
        <taxon>Deinococcus</taxon>
    </lineage>
</organism>
<proteinExistence type="predicted"/>
<evidence type="ECO:0000313" key="1">
    <source>
        <dbReference type="EMBL" id="GBF04190.1"/>
    </source>
</evidence>
<gene>
    <name evidence="1" type="ORF">DAERI_010362</name>
</gene>
<evidence type="ECO:0000313" key="2">
    <source>
        <dbReference type="Proteomes" id="UP000236569"/>
    </source>
</evidence>
<dbReference type="Proteomes" id="UP000236569">
    <property type="component" value="Unassembled WGS sequence"/>
</dbReference>